<dbReference type="EMBL" id="JAPCWZ010000010">
    <property type="protein sequence ID" value="KAK8848670.1"/>
    <property type="molecule type" value="Genomic_DNA"/>
</dbReference>
<keyword evidence="1" id="KW-0677">Repeat</keyword>
<evidence type="ECO:0000313" key="6">
    <source>
        <dbReference type="Proteomes" id="UP001390339"/>
    </source>
</evidence>
<dbReference type="PROSITE" id="PS50088">
    <property type="entry name" value="ANK_REPEAT"/>
    <property type="match status" value="1"/>
</dbReference>
<dbReference type="GO" id="GO:0016301">
    <property type="term" value="F:kinase activity"/>
    <property type="evidence" value="ECO:0007669"/>
    <property type="project" value="UniProtKB-KW"/>
</dbReference>
<evidence type="ECO:0000256" key="3">
    <source>
        <dbReference type="PROSITE-ProRule" id="PRU00023"/>
    </source>
</evidence>
<proteinExistence type="predicted"/>
<dbReference type="SUPFAM" id="SSF48403">
    <property type="entry name" value="Ankyrin repeat"/>
    <property type="match status" value="1"/>
</dbReference>
<protein>
    <submittedName>
        <fullName evidence="5">Kinase D-interacting substrate</fullName>
    </submittedName>
</protein>
<dbReference type="InterPro" id="IPR002110">
    <property type="entry name" value="Ankyrin_rpt"/>
</dbReference>
<evidence type="ECO:0000313" key="5">
    <source>
        <dbReference type="EMBL" id="KAK8848670.1"/>
    </source>
</evidence>
<evidence type="ECO:0000256" key="1">
    <source>
        <dbReference type="ARBA" id="ARBA00022737"/>
    </source>
</evidence>
<dbReference type="PANTHER" id="PTHR24198:SF169">
    <property type="entry name" value="NON-SPECIFIC SERINE_THREONINE PROTEIN KINASE"/>
    <property type="match status" value="1"/>
</dbReference>
<reference evidence="5 6" key="1">
    <citation type="journal article" date="2024" name="IMA Fungus">
        <title>Apiospora arundinis, a panoply of carbohydrate-active enzymes and secondary metabolites.</title>
        <authorList>
            <person name="Sorensen T."/>
            <person name="Petersen C."/>
            <person name="Muurmann A.T."/>
            <person name="Christiansen J.V."/>
            <person name="Brundto M.L."/>
            <person name="Overgaard C.K."/>
            <person name="Boysen A.T."/>
            <person name="Wollenberg R.D."/>
            <person name="Larsen T.O."/>
            <person name="Sorensen J.L."/>
            <person name="Nielsen K.L."/>
            <person name="Sondergaard T.E."/>
        </authorList>
    </citation>
    <scope>NUCLEOTIDE SEQUENCE [LARGE SCALE GENOMIC DNA]</scope>
    <source>
        <strain evidence="5 6">AAU 773</strain>
    </source>
</reference>
<dbReference type="Proteomes" id="UP001390339">
    <property type="component" value="Unassembled WGS sequence"/>
</dbReference>
<sequence length="252" mass="28210">MEVANLLLDKHADVDIPTTSGNVAYTPLQAACQTGQIGMVMKLMMLGANPNLPNSSRFSNSPLKLAAEYGRLDIVHLLLANEVKKVETKGPGRWYYIEAVRLASKKCYIQVEKLLRSHRVWTEEDWDLWNNPRRLENDGDPDGGPDVHSDDGSDVDSENGWELDSCGEPVYVSRSEDGELEPGPLQTDIPSNVISQSNEADPGRNDPVDEPITFDGTLEDPTFTADPFVGYQHMDDMLNEDFRLEWDNLDFI</sequence>
<feature type="repeat" description="ANK" evidence="3">
    <location>
        <begin position="23"/>
        <end position="55"/>
    </location>
</feature>
<evidence type="ECO:0000256" key="4">
    <source>
        <dbReference type="SAM" id="MobiDB-lite"/>
    </source>
</evidence>
<name>A0ABR2HL72_9PEZI</name>
<keyword evidence="5" id="KW-0418">Kinase</keyword>
<dbReference type="Pfam" id="PF12796">
    <property type="entry name" value="Ank_2"/>
    <property type="match status" value="1"/>
</dbReference>
<keyword evidence="2 3" id="KW-0040">ANK repeat</keyword>
<feature type="region of interest" description="Disordered" evidence="4">
    <location>
        <begin position="130"/>
        <end position="208"/>
    </location>
</feature>
<gene>
    <name evidence="5" type="ORF">PGQ11_015150</name>
</gene>
<dbReference type="Gene3D" id="1.25.40.20">
    <property type="entry name" value="Ankyrin repeat-containing domain"/>
    <property type="match status" value="1"/>
</dbReference>
<dbReference type="SMART" id="SM00248">
    <property type="entry name" value="ANK"/>
    <property type="match status" value="2"/>
</dbReference>
<feature type="compositionally biased region" description="Polar residues" evidence="4">
    <location>
        <begin position="188"/>
        <end position="199"/>
    </location>
</feature>
<comment type="caution">
    <text evidence="5">The sequence shown here is derived from an EMBL/GenBank/DDBJ whole genome shotgun (WGS) entry which is preliminary data.</text>
</comment>
<evidence type="ECO:0000256" key="2">
    <source>
        <dbReference type="ARBA" id="ARBA00023043"/>
    </source>
</evidence>
<dbReference type="PANTHER" id="PTHR24198">
    <property type="entry name" value="ANKYRIN REPEAT AND PROTEIN KINASE DOMAIN-CONTAINING PROTEIN"/>
    <property type="match status" value="1"/>
</dbReference>
<accession>A0ABR2HL72</accession>
<dbReference type="InterPro" id="IPR036770">
    <property type="entry name" value="Ankyrin_rpt-contain_sf"/>
</dbReference>
<feature type="compositionally biased region" description="Acidic residues" evidence="4">
    <location>
        <begin position="152"/>
        <end position="161"/>
    </location>
</feature>
<keyword evidence="5" id="KW-0808">Transferase</keyword>
<keyword evidence="6" id="KW-1185">Reference proteome</keyword>
<organism evidence="5 6">
    <name type="scientific">Apiospora arundinis</name>
    <dbReference type="NCBI Taxonomy" id="335852"/>
    <lineage>
        <taxon>Eukaryota</taxon>
        <taxon>Fungi</taxon>
        <taxon>Dikarya</taxon>
        <taxon>Ascomycota</taxon>
        <taxon>Pezizomycotina</taxon>
        <taxon>Sordariomycetes</taxon>
        <taxon>Xylariomycetidae</taxon>
        <taxon>Amphisphaeriales</taxon>
        <taxon>Apiosporaceae</taxon>
        <taxon>Apiospora</taxon>
    </lineage>
</organism>